<keyword evidence="2" id="KW-0472">Membrane</keyword>
<organism evidence="3 4">
    <name type="scientific">Prunus dulcis</name>
    <name type="common">Almond</name>
    <name type="synonym">Amygdalus dulcis</name>
    <dbReference type="NCBI Taxonomy" id="3755"/>
    <lineage>
        <taxon>Eukaryota</taxon>
        <taxon>Viridiplantae</taxon>
        <taxon>Streptophyta</taxon>
        <taxon>Embryophyta</taxon>
        <taxon>Tracheophyta</taxon>
        <taxon>Spermatophyta</taxon>
        <taxon>Magnoliopsida</taxon>
        <taxon>eudicotyledons</taxon>
        <taxon>Gunneridae</taxon>
        <taxon>Pentapetalae</taxon>
        <taxon>rosids</taxon>
        <taxon>fabids</taxon>
        <taxon>Rosales</taxon>
        <taxon>Rosaceae</taxon>
        <taxon>Amygdaloideae</taxon>
        <taxon>Amygdaleae</taxon>
        <taxon>Prunus</taxon>
    </lineage>
</organism>
<keyword evidence="2" id="KW-1133">Transmembrane helix</keyword>
<evidence type="ECO:0000313" key="3">
    <source>
        <dbReference type="EMBL" id="KAI5351904.1"/>
    </source>
</evidence>
<reference evidence="3 4" key="1">
    <citation type="journal article" date="2022" name="G3 (Bethesda)">
        <title>Whole-genome sequence and methylome profiling of the almond [Prunus dulcis (Mill.) D.A. Webb] cultivar 'Nonpareil'.</title>
        <authorList>
            <person name="D'Amico-Willman K.M."/>
            <person name="Ouma W.Z."/>
            <person name="Meulia T."/>
            <person name="Sideli G.M."/>
            <person name="Gradziel T.M."/>
            <person name="Fresnedo-Ramirez J."/>
        </authorList>
    </citation>
    <scope>NUCLEOTIDE SEQUENCE [LARGE SCALE GENOMIC DNA]</scope>
    <source>
        <strain evidence="3">Clone GOH B32 T37-40</strain>
    </source>
</reference>
<feature type="compositionally biased region" description="Low complexity" evidence="1">
    <location>
        <begin position="60"/>
        <end position="73"/>
    </location>
</feature>
<sequence>MLTSPNSDRRRRRLKSLAGLCLLILELESLTWFLTFYWFVRLKKTTTLASSGTDDDDDNQCSSQNNNNNSIDLQLASGPNISYVNMKATRRAHTIGFSHYNKLSNRIFNFNQRVNARLVEHVVDMRELVPIQARLLYRTFKYTDKDQKFLDPHHTITSGLEDP</sequence>
<feature type="transmembrane region" description="Helical" evidence="2">
    <location>
        <begin position="20"/>
        <end position="40"/>
    </location>
</feature>
<dbReference type="EMBL" id="JAJFAZ020000001">
    <property type="protein sequence ID" value="KAI5351904.1"/>
    <property type="molecule type" value="Genomic_DNA"/>
</dbReference>
<dbReference type="Proteomes" id="UP001054821">
    <property type="component" value="Chromosome 1"/>
</dbReference>
<feature type="region of interest" description="Disordered" evidence="1">
    <location>
        <begin position="51"/>
        <end position="73"/>
    </location>
</feature>
<name>A0AAD5F3I6_PRUDU</name>
<protein>
    <submittedName>
        <fullName evidence="3">Uncharacterized protein</fullName>
    </submittedName>
</protein>
<accession>A0AAD5F3I6</accession>
<dbReference type="AlphaFoldDB" id="A0AAD5F3I6"/>
<evidence type="ECO:0000256" key="1">
    <source>
        <dbReference type="SAM" id="MobiDB-lite"/>
    </source>
</evidence>
<keyword evidence="4" id="KW-1185">Reference proteome</keyword>
<evidence type="ECO:0000313" key="4">
    <source>
        <dbReference type="Proteomes" id="UP001054821"/>
    </source>
</evidence>
<proteinExistence type="predicted"/>
<comment type="caution">
    <text evidence="3">The sequence shown here is derived from an EMBL/GenBank/DDBJ whole genome shotgun (WGS) entry which is preliminary data.</text>
</comment>
<gene>
    <name evidence="3" type="ORF">L3X38_004795</name>
</gene>
<evidence type="ECO:0000256" key="2">
    <source>
        <dbReference type="SAM" id="Phobius"/>
    </source>
</evidence>
<keyword evidence="2" id="KW-0812">Transmembrane</keyword>